<dbReference type="EMBL" id="JACHFL010000038">
    <property type="protein sequence ID" value="MBB5366367.1"/>
    <property type="molecule type" value="Genomic_DNA"/>
</dbReference>
<dbReference type="RefSeq" id="WP_184138339.1">
    <property type="nucleotide sequence ID" value="NZ_JACHFL010000038.1"/>
</dbReference>
<keyword evidence="2" id="KW-1185">Reference proteome</keyword>
<gene>
    <name evidence="1" type="ORF">HNQ08_005496</name>
</gene>
<organism evidence="1 2">
    <name type="scientific">Deinococcus humi</name>
    <dbReference type="NCBI Taxonomy" id="662880"/>
    <lineage>
        <taxon>Bacteria</taxon>
        <taxon>Thermotogati</taxon>
        <taxon>Deinococcota</taxon>
        <taxon>Deinococci</taxon>
        <taxon>Deinococcales</taxon>
        <taxon>Deinococcaceae</taxon>
        <taxon>Deinococcus</taxon>
    </lineage>
</organism>
<dbReference type="AlphaFoldDB" id="A0A7W8K014"/>
<name>A0A7W8K014_9DEIO</name>
<reference evidence="1 2" key="1">
    <citation type="submission" date="2020-08" db="EMBL/GenBank/DDBJ databases">
        <title>Genomic Encyclopedia of Type Strains, Phase IV (KMG-IV): sequencing the most valuable type-strain genomes for metagenomic binning, comparative biology and taxonomic classification.</title>
        <authorList>
            <person name="Goeker M."/>
        </authorList>
    </citation>
    <scope>NUCLEOTIDE SEQUENCE [LARGE SCALE GENOMIC DNA]</scope>
    <source>
        <strain evidence="1 2">DSM 27939</strain>
    </source>
</reference>
<proteinExistence type="predicted"/>
<evidence type="ECO:0000313" key="1">
    <source>
        <dbReference type="EMBL" id="MBB5366367.1"/>
    </source>
</evidence>
<evidence type="ECO:0000313" key="2">
    <source>
        <dbReference type="Proteomes" id="UP000552709"/>
    </source>
</evidence>
<sequence length="104" mass="11501">MRVKLKVELINLPKDTRLILLTKDEASKMLGSNVVASFDDGRVQVRWDGVPFTADNAYVTVVADNEAKRTGTNIDATYFTFQTYIKADTGTDRVGSVTVSIQID</sequence>
<comment type="caution">
    <text evidence="1">The sequence shown here is derived from an EMBL/GenBank/DDBJ whole genome shotgun (WGS) entry which is preliminary data.</text>
</comment>
<dbReference type="Proteomes" id="UP000552709">
    <property type="component" value="Unassembled WGS sequence"/>
</dbReference>
<protein>
    <submittedName>
        <fullName evidence="1">Uncharacterized protein</fullName>
    </submittedName>
</protein>
<accession>A0A7W8K014</accession>